<reference evidence="2" key="2">
    <citation type="submission" date="2020-09" db="EMBL/GenBank/DDBJ databases">
        <title>Reference genome assembly for Australian Ascochyta lentis isolate Al4.</title>
        <authorList>
            <person name="Lee R.C."/>
            <person name="Farfan-Caceres L.M."/>
            <person name="Debler J.W."/>
            <person name="Williams A.H."/>
            <person name="Henares B.M."/>
        </authorList>
    </citation>
    <scope>NUCLEOTIDE SEQUENCE</scope>
    <source>
        <strain evidence="2">Al4</strain>
    </source>
</reference>
<evidence type="ECO:0000313" key="3">
    <source>
        <dbReference type="Proteomes" id="UP000651452"/>
    </source>
</evidence>
<keyword evidence="1" id="KW-1133">Transmembrane helix</keyword>
<comment type="caution">
    <text evidence="2">The sequence shown here is derived from an EMBL/GenBank/DDBJ whole genome shotgun (WGS) entry which is preliminary data.</text>
</comment>
<accession>A0A8H7MG74</accession>
<organism evidence="2 3">
    <name type="scientific">Ascochyta lentis</name>
    <dbReference type="NCBI Taxonomy" id="205686"/>
    <lineage>
        <taxon>Eukaryota</taxon>
        <taxon>Fungi</taxon>
        <taxon>Dikarya</taxon>
        <taxon>Ascomycota</taxon>
        <taxon>Pezizomycotina</taxon>
        <taxon>Dothideomycetes</taxon>
        <taxon>Pleosporomycetidae</taxon>
        <taxon>Pleosporales</taxon>
        <taxon>Pleosporineae</taxon>
        <taxon>Didymellaceae</taxon>
        <taxon>Ascochyta</taxon>
    </lineage>
</organism>
<reference evidence="2" key="1">
    <citation type="submission" date="2018-12" db="EMBL/GenBank/DDBJ databases">
        <authorList>
            <person name="Syme R.A."/>
            <person name="Farfan-Caceres L."/>
            <person name="Lichtenzveig J."/>
        </authorList>
    </citation>
    <scope>NUCLEOTIDE SEQUENCE</scope>
    <source>
        <strain evidence="2">Al4</strain>
    </source>
</reference>
<dbReference type="OrthoDB" id="3783450at2759"/>
<name>A0A8H7MG74_9PLEO</name>
<dbReference type="AlphaFoldDB" id="A0A8H7MG74"/>
<proteinExistence type="predicted"/>
<feature type="transmembrane region" description="Helical" evidence="1">
    <location>
        <begin position="185"/>
        <end position="204"/>
    </location>
</feature>
<evidence type="ECO:0000313" key="2">
    <source>
        <dbReference type="EMBL" id="KAF9693640.1"/>
    </source>
</evidence>
<keyword evidence="1" id="KW-0812">Transmembrane</keyword>
<dbReference type="EMBL" id="RZGK01000015">
    <property type="protein sequence ID" value="KAF9693640.1"/>
    <property type="molecule type" value="Genomic_DNA"/>
</dbReference>
<evidence type="ECO:0000256" key="1">
    <source>
        <dbReference type="SAM" id="Phobius"/>
    </source>
</evidence>
<keyword evidence="1" id="KW-0472">Membrane</keyword>
<dbReference type="Proteomes" id="UP000651452">
    <property type="component" value="Unassembled WGS sequence"/>
</dbReference>
<protein>
    <submittedName>
        <fullName evidence="2">Uncharacterized protein</fullName>
    </submittedName>
</protein>
<sequence length="205" mass="23732">MGVELGMLFEVPNKANSDLSMDSLESVSDNPTIPAVHQLHQSYRPLLLHLDLGDRTVTKQLDYETFARWDAMAGLMADLEKDGMAISNPWDVEEEMEVRSGDWNARVRHGWAIKLSCQYTSEYSQETDSDDGSDRDDDYGRVEDIYREYRYTKEEIEDWCLPRWRNRVEQDGSTREQLQEPSWKVLALGFASMVFFVVTVIVYTA</sequence>
<keyword evidence="3" id="KW-1185">Reference proteome</keyword>
<gene>
    <name evidence="2" type="ORF">EKO04_008178</name>
</gene>